<dbReference type="InterPro" id="IPR001656">
    <property type="entry name" value="PsdUridine_synth_TruD"/>
</dbReference>
<dbReference type="AlphaFoldDB" id="A0A978VWM9"/>
<comment type="caution">
    <text evidence="6">The sequence shown here is derived from an EMBL/GenBank/DDBJ whole genome shotgun (WGS) entry which is preliminary data.</text>
</comment>
<sequence>MWQRNVSSCLSALKPYFLLCNNATKSSRITFKTLTLMKTLDEKDVGIFCYISQLPGFRGILKQRYSDFIVNEVDWDGNVVHLSSLDAPPEAIEENGTEIDENVSKSYTTEIESFRCLAGDSDAGCLEAFINQICSGGKDSISPIVLSPDSDKSHRTAIHNFFKENFKFLVTDTVDGPDASSKCIRVRLNSGGWSNRGRNSKKRKERGDKPFDSRGSEDWQGKAGKFLRFHLYKENKDSQEALGLIGKMLGIKPRSFGFAGTKDKRAVSTQRVTVFKLRANRLAALNDRLIGIKVGDFCYVEEGLLLGQLLGNRFTITLRGVVADSEDTIKASASALGLGGFINYYGLQRFGSGSVPTFLIGAALLRGEWKTAVSMILDPREGDILYWTLRQLPRYLVAERSIVSDQPYLLLQKFPFVGLLPMFSAFAAYLQCLKKCPGNYLQALKTIPRTLRMMYVHSYQSYLWNHAASMRVQKYGTDKVVLGDLVYCKENDTEKVREVVNAEYEDEDCNDAFDSHDLDEISTTDIPNERTNLVKAVSAEDILNGGYTIDDVVLPLPGSRVIFPANDIAEVYHDLAKKDGISLTESVHNVKEFSITSMTGSYRRVFQKPLDYEWELLTYTDGTKPLAETDLDIIAKSKPAKQANKDPANGNGDGNLSNCIKESEHSVSDIELRTDDNDNVEGEKKVGLPQVESTRSTSSQEAQKALKLIFTLPASCYATMAIRELLKTSTSVCCISQNVKPVRILVLEVHGMRTCYGIGMVIQHDSYALMYQGTSKDEQRCV</sequence>
<evidence type="ECO:0000256" key="3">
    <source>
        <dbReference type="ARBA" id="ARBA00023235"/>
    </source>
</evidence>
<feature type="compositionally biased region" description="Basic and acidic residues" evidence="4">
    <location>
        <begin position="661"/>
        <end position="686"/>
    </location>
</feature>
<dbReference type="EMBL" id="JAEACU010000002">
    <property type="protein sequence ID" value="KAH7543224.1"/>
    <property type="molecule type" value="Genomic_DNA"/>
</dbReference>
<feature type="compositionally biased region" description="Basic and acidic residues" evidence="4">
    <location>
        <begin position="205"/>
        <end position="218"/>
    </location>
</feature>
<evidence type="ECO:0000256" key="4">
    <source>
        <dbReference type="SAM" id="MobiDB-lite"/>
    </source>
</evidence>
<comment type="similarity">
    <text evidence="1">Belongs to the pseudouridine synthase TruD family.</text>
</comment>
<name>A0A978VWM9_ZIZJJ</name>
<accession>A0A978VWM9</accession>
<proteinExistence type="inferred from homology"/>
<organism evidence="6 7">
    <name type="scientific">Ziziphus jujuba var. spinosa</name>
    <dbReference type="NCBI Taxonomy" id="714518"/>
    <lineage>
        <taxon>Eukaryota</taxon>
        <taxon>Viridiplantae</taxon>
        <taxon>Streptophyta</taxon>
        <taxon>Embryophyta</taxon>
        <taxon>Tracheophyta</taxon>
        <taxon>Spermatophyta</taxon>
        <taxon>Magnoliopsida</taxon>
        <taxon>eudicotyledons</taxon>
        <taxon>Gunneridae</taxon>
        <taxon>Pentapetalae</taxon>
        <taxon>rosids</taxon>
        <taxon>fabids</taxon>
        <taxon>Rosales</taxon>
        <taxon>Rhamnaceae</taxon>
        <taxon>Paliureae</taxon>
        <taxon>Ziziphus</taxon>
    </lineage>
</organism>
<dbReference type="Pfam" id="PF01142">
    <property type="entry name" value="TruD"/>
    <property type="match status" value="1"/>
</dbReference>
<dbReference type="FunFam" id="3.30.2350.20:FF:000006">
    <property type="entry name" value="Multisubstrate pseudouridine synthase 7"/>
    <property type="match status" value="1"/>
</dbReference>
<keyword evidence="2" id="KW-0819">tRNA processing</keyword>
<dbReference type="Gene3D" id="3.30.2350.20">
    <property type="entry name" value="TruD, catalytic domain"/>
    <property type="match status" value="2"/>
</dbReference>
<gene>
    <name evidence="6" type="ORF">FEM48_Zijuj02G0161600</name>
</gene>
<feature type="domain" description="TRUD" evidence="5">
    <location>
        <begin position="340"/>
        <end position="608"/>
    </location>
</feature>
<dbReference type="GO" id="GO:0009982">
    <property type="term" value="F:pseudouridine synthase activity"/>
    <property type="evidence" value="ECO:0007669"/>
    <property type="project" value="InterPro"/>
</dbReference>
<dbReference type="PIRSF" id="PIRSF037016">
    <property type="entry name" value="Pseudouridin_synth_euk_prd"/>
    <property type="match status" value="1"/>
</dbReference>
<keyword evidence="3" id="KW-0413">Isomerase</keyword>
<dbReference type="GO" id="GO:0001522">
    <property type="term" value="P:pseudouridine synthesis"/>
    <property type="evidence" value="ECO:0007669"/>
    <property type="project" value="InterPro"/>
</dbReference>
<dbReference type="InterPro" id="IPR020103">
    <property type="entry name" value="PsdUridine_synth_cat_dom_sf"/>
</dbReference>
<dbReference type="GO" id="GO:0008033">
    <property type="term" value="P:tRNA processing"/>
    <property type="evidence" value="ECO:0007669"/>
    <property type="project" value="UniProtKB-KW"/>
</dbReference>
<dbReference type="InterPro" id="IPR042214">
    <property type="entry name" value="TruD_catalytic"/>
</dbReference>
<dbReference type="InterPro" id="IPR011760">
    <property type="entry name" value="PsdUridine_synth_TruD_insert"/>
</dbReference>
<evidence type="ECO:0000313" key="7">
    <source>
        <dbReference type="Proteomes" id="UP000813462"/>
    </source>
</evidence>
<feature type="region of interest" description="Disordered" evidence="4">
    <location>
        <begin position="194"/>
        <end position="218"/>
    </location>
</feature>
<protein>
    <recommendedName>
        <fullName evidence="5">TRUD domain-containing protein</fullName>
    </recommendedName>
</protein>
<dbReference type="GO" id="GO:0003723">
    <property type="term" value="F:RNA binding"/>
    <property type="evidence" value="ECO:0007669"/>
    <property type="project" value="InterPro"/>
</dbReference>
<dbReference type="GO" id="GO:0005634">
    <property type="term" value="C:nucleus"/>
    <property type="evidence" value="ECO:0007669"/>
    <property type="project" value="TreeGrafter"/>
</dbReference>
<dbReference type="SUPFAM" id="SSF55120">
    <property type="entry name" value="Pseudouridine synthase"/>
    <property type="match status" value="1"/>
</dbReference>
<evidence type="ECO:0000256" key="1">
    <source>
        <dbReference type="ARBA" id="ARBA00007953"/>
    </source>
</evidence>
<dbReference type="Proteomes" id="UP000813462">
    <property type="component" value="Unassembled WGS sequence"/>
</dbReference>
<dbReference type="PANTHER" id="PTHR13326">
    <property type="entry name" value="TRNA PSEUDOURIDINE SYNTHASE D"/>
    <property type="match status" value="1"/>
</dbReference>
<evidence type="ECO:0000259" key="5">
    <source>
        <dbReference type="PROSITE" id="PS50984"/>
    </source>
</evidence>
<dbReference type="PANTHER" id="PTHR13326:SF21">
    <property type="entry name" value="PSEUDOURIDYLATE SYNTHASE PUS7L"/>
    <property type="match status" value="1"/>
</dbReference>
<feature type="region of interest" description="Disordered" evidence="4">
    <location>
        <begin position="638"/>
        <end position="698"/>
    </location>
</feature>
<dbReference type="CDD" id="cd02576">
    <property type="entry name" value="PseudoU_synth_ScPUS7"/>
    <property type="match status" value="1"/>
</dbReference>
<dbReference type="NCBIfam" id="TIGR00094">
    <property type="entry name" value="tRNA_TruD_broad"/>
    <property type="match status" value="1"/>
</dbReference>
<dbReference type="InterPro" id="IPR020119">
    <property type="entry name" value="PsdUridine_synth_TruD_CS"/>
</dbReference>
<evidence type="ECO:0000313" key="6">
    <source>
        <dbReference type="EMBL" id="KAH7543224.1"/>
    </source>
</evidence>
<dbReference type="PROSITE" id="PS50984">
    <property type="entry name" value="TRUD"/>
    <property type="match status" value="1"/>
</dbReference>
<evidence type="ECO:0000256" key="2">
    <source>
        <dbReference type="ARBA" id="ARBA00022694"/>
    </source>
</evidence>
<dbReference type="PROSITE" id="PS01268">
    <property type="entry name" value="UPF0024"/>
    <property type="match status" value="1"/>
</dbReference>
<reference evidence="6" key="1">
    <citation type="journal article" date="2021" name="Front. Plant Sci.">
        <title>Chromosome-Scale Genome Assembly for Chinese Sour Jujube and Insights Into Its Genome Evolution and Domestication Signature.</title>
        <authorList>
            <person name="Shen L.-Y."/>
            <person name="Luo H."/>
            <person name="Wang X.-L."/>
            <person name="Wang X.-M."/>
            <person name="Qiu X.-J."/>
            <person name="Liu H."/>
            <person name="Zhou S.-S."/>
            <person name="Jia K.-H."/>
            <person name="Nie S."/>
            <person name="Bao Y.-T."/>
            <person name="Zhang R.-G."/>
            <person name="Yun Q.-Z."/>
            <person name="Chai Y.-H."/>
            <person name="Lu J.-Y."/>
            <person name="Li Y."/>
            <person name="Zhao S.-W."/>
            <person name="Mao J.-F."/>
            <person name="Jia S.-G."/>
            <person name="Mao Y.-M."/>
        </authorList>
    </citation>
    <scope>NUCLEOTIDE SEQUENCE</scope>
    <source>
        <strain evidence="6">AT0</strain>
        <tissue evidence="6">Leaf</tissue>
    </source>
</reference>